<proteinExistence type="predicted"/>
<sequence>MSSSVPTPDREEIVALLRKHDEVINDLDSFTFERLGEGRGFCSPIYKVSIGDKSYAVKITNNGGTITEGVAGLNMNVHNRECDLYEWVAGYLADGGEKTDVERLARTYGGRRCEEREGFLIMEDLSGRMTTDVDFTKGYSVDVVKSIIRCIVGYQSAYLSAEKKFATSDKLFCHTAFINMGIHCVGALGEKEWLSTDKRSVLLEFVKNTASLQDEYPDFAKSLPRTLTHCDLWPNNMLFEKTKDHPEGELLAVVDWQCASVGNALLDVASAIGVCLTPENRRLHEVELVEYYLDEIEKRKHRFTEKAVFDRKTVMKMYRESLKWAALQLIFTAVYNPTADKSEEGQENGPLSKRLKAIMEEI</sequence>
<name>A0A454XUY7_PRIPA</name>
<reference evidence="2" key="1">
    <citation type="journal article" date="2008" name="Nat. Genet.">
        <title>The Pristionchus pacificus genome provides a unique perspective on nematode lifestyle and parasitism.</title>
        <authorList>
            <person name="Dieterich C."/>
            <person name="Clifton S.W."/>
            <person name="Schuster L.N."/>
            <person name="Chinwalla A."/>
            <person name="Delehaunty K."/>
            <person name="Dinkelacker I."/>
            <person name="Fulton L."/>
            <person name="Fulton R."/>
            <person name="Godfrey J."/>
            <person name="Minx P."/>
            <person name="Mitreva M."/>
            <person name="Roeseler W."/>
            <person name="Tian H."/>
            <person name="Witte H."/>
            <person name="Yang S.P."/>
            <person name="Wilson R.K."/>
            <person name="Sommer R.J."/>
        </authorList>
    </citation>
    <scope>NUCLEOTIDE SEQUENCE [LARGE SCALE GENOMIC DNA]</scope>
    <source>
        <strain evidence="2">PS312</strain>
    </source>
</reference>
<protein>
    <submittedName>
        <fullName evidence="1">Phosphotransferase</fullName>
    </submittedName>
</protein>
<dbReference type="InterPro" id="IPR012877">
    <property type="entry name" value="Dhs-27"/>
</dbReference>
<dbReference type="InterPro" id="IPR052961">
    <property type="entry name" value="Oxido-Kinase-like_Enzymes"/>
</dbReference>
<dbReference type="PANTHER" id="PTHR23020:SF20">
    <property type="entry name" value="CHK KINASE-LIKE DOMAIN-CONTAINING PROTEIN"/>
    <property type="match status" value="1"/>
</dbReference>
<dbReference type="SUPFAM" id="SSF56112">
    <property type="entry name" value="Protein kinase-like (PK-like)"/>
    <property type="match status" value="1"/>
</dbReference>
<dbReference type="AlphaFoldDB" id="A0A454XUY7"/>
<dbReference type="EnsemblMetazoa" id="PPA29310.1">
    <property type="protein sequence ID" value="PPA29310.1"/>
    <property type="gene ID" value="WBGene00118864"/>
</dbReference>
<evidence type="ECO:0000313" key="2">
    <source>
        <dbReference type="Proteomes" id="UP000005239"/>
    </source>
</evidence>
<accession>A0A8R1YN73</accession>
<accession>A0A454XUY7</accession>
<evidence type="ECO:0000313" key="1">
    <source>
        <dbReference type="EnsemblMetazoa" id="PPA29310.1"/>
    </source>
</evidence>
<dbReference type="Pfam" id="PF07914">
    <property type="entry name" value="DUF1679"/>
    <property type="match status" value="1"/>
</dbReference>
<dbReference type="InterPro" id="IPR011009">
    <property type="entry name" value="Kinase-like_dom_sf"/>
</dbReference>
<organism evidence="1 2">
    <name type="scientific">Pristionchus pacificus</name>
    <name type="common">Parasitic nematode worm</name>
    <dbReference type="NCBI Taxonomy" id="54126"/>
    <lineage>
        <taxon>Eukaryota</taxon>
        <taxon>Metazoa</taxon>
        <taxon>Ecdysozoa</taxon>
        <taxon>Nematoda</taxon>
        <taxon>Chromadorea</taxon>
        <taxon>Rhabditida</taxon>
        <taxon>Rhabditina</taxon>
        <taxon>Diplogasteromorpha</taxon>
        <taxon>Diplogasteroidea</taxon>
        <taxon>Neodiplogasteridae</taxon>
        <taxon>Pristionchus</taxon>
    </lineage>
</organism>
<keyword evidence="2" id="KW-1185">Reference proteome</keyword>
<dbReference type="Gene3D" id="3.90.1200.10">
    <property type="match status" value="1"/>
</dbReference>
<dbReference type="SMART" id="SM00587">
    <property type="entry name" value="CHK"/>
    <property type="match status" value="1"/>
</dbReference>
<dbReference type="InterPro" id="IPR015897">
    <property type="entry name" value="CHK_kinase-like"/>
</dbReference>
<dbReference type="OrthoDB" id="5843635at2759"/>
<dbReference type="PANTHER" id="PTHR23020">
    <property type="entry name" value="UNCHARACTERIZED NUCLEAR HORMONE RECEPTOR-RELATED"/>
    <property type="match status" value="1"/>
</dbReference>
<reference evidence="1" key="2">
    <citation type="submission" date="2022-06" db="UniProtKB">
        <authorList>
            <consortium name="EnsemblMetazoa"/>
        </authorList>
    </citation>
    <scope>IDENTIFICATION</scope>
    <source>
        <strain evidence="1">PS312</strain>
    </source>
</reference>
<dbReference type="Proteomes" id="UP000005239">
    <property type="component" value="Unassembled WGS sequence"/>
</dbReference>
<gene>
    <name evidence="1" type="primary">WBGene00118864</name>
</gene>